<dbReference type="PROSITE" id="PS51724">
    <property type="entry name" value="SPOR"/>
    <property type="match status" value="1"/>
</dbReference>
<accession>A0A845AR41</accession>
<protein>
    <submittedName>
        <fullName evidence="4">Tetratricopeptide repeat protein</fullName>
    </submittedName>
</protein>
<organism evidence="4 5">
    <name type="scientific">Parerythrobacter jejuensis</name>
    <dbReference type="NCBI Taxonomy" id="795812"/>
    <lineage>
        <taxon>Bacteria</taxon>
        <taxon>Pseudomonadati</taxon>
        <taxon>Pseudomonadota</taxon>
        <taxon>Alphaproteobacteria</taxon>
        <taxon>Sphingomonadales</taxon>
        <taxon>Erythrobacteraceae</taxon>
        <taxon>Parerythrobacter</taxon>
    </lineage>
</organism>
<dbReference type="SUPFAM" id="SSF48452">
    <property type="entry name" value="TPR-like"/>
    <property type="match status" value="1"/>
</dbReference>
<dbReference type="EMBL" id="WTYE01000001">
    <property type="protein sequence ID" value="MXP31653.1"/>
    <property type="molecule type" value="Genomic_DNA"/>
</dbReference>
<reference evidence="4 5" key="1">
    <citation type="submission" date="2019-12" db="EMBL/GenBank/DDBJ databases">
        <title>Genomic-based taxomic classification of the family Erythrobacteraceae.</title>
        <authorList>
            <person name="Xu L."/>
        </authorList>
    </citation>
    <scope>NUCLEOTIDE SEQUENCE [LARGE SCALE GENOMIC DNA]</scope>
    <source>
        <strain evidence="4 5">JCM 16677</strain>
    </source>
</reference>
<dbReference type="Gene3D" id="3.30.70.1070">
    <property type="entry name" value="Sporulation related repeat"/>
    <property type="match status" value="1"/>
</dbReference>
<dbReference type="InterPro" id="IPR011990">
    <property type="entry name" value="TPR-like_helical_dom_sf"/>
</dbReference>
<dbReference type="AlphaFoldDB" id="A0A845AR41"/>
<dbReference type="InterPro" id="IPR007730">
    <property type="entry name" value="SPOR-like_dom"/>
</dbReference>
<sequence length="590" mass="61712">MAQGTGTAVVQPLPPPAAQSLNTALRRLARNPRNLDALIAAGTASLELGDVDAAVGFFGRADELAPGDPRAKAGKAAAYVRKRRPVEALRLFREAEEGGVEIVRLAADHGLAFDLVGNNREAQAAYRRALSRGESAEVSRRLALSQAIDGNRQGFEQTLRPLLARRDFASYRTRAFGLAILGRADEAVAITEAVMPRNMADQLAPYLRYMPRLTKAQQAAAANLGIYPGAAQIGRDDPRIAGMAGSAASSSTARSADAGLAPSGEPLGTPATGSVAAVPANPDSPAGAQQNRIERLASAARRESASDPLTRSRERPRVVRAVEAAPQRAAEAARNEPVEVEVQDAPASVEPAAQEVVATAAESQPVAALPAQAAVSVQTPEPVSTPPVVVASIEDTSPAPGFDLAQLDQSRSAQQPSAVTSVSDAPSPASTVAQASVAPTATPSTPPAPPAPTPSVLDAFADLAGPVAPPVTAARGAVDISAIEPPREVEEAPEAEPEKPAHPSRFWVQVATGRDRSALRFDWRRISRQAAPLLSDKDPYVTPWGQTNRLLAGPFPSRTAARNALNQMKEKGIDAFTFTSPEGQEIEQLR</sequence>
<feature type="region of interest" description="Disordered" evidence="2">
    <location>
        <begin position="254"/>
        <end position="291"/>
    </location>
</feature>
<dbReference type="Pfam" id="PF05036">
    <property type="entry name" value="SPOR"/>
    <property type="match status" value="1"/>
</dbReference>
<evidence type="ECO:0000259" key="3">
    <source>
        <dbReference type="PROSITE" id="PS51724"/>
    </source>
</evidence>
<dbReference type="Gene3D" id="1.25.40.10">
    <property type="entry name" value="Tetratricopeptide repeat domain"/>
    <property type="match status" value="1"/>
</dbReference>
<evidence type="ECO:0000313" key="4">
    <source>
        <dbReference type="EMBL" id="MXP31653.1"/>
    </source>
</evidence>
<dbReference type="GO" id="GO:0042834">
    <property type="term" value="F:peptidoglycan binding"/>
    <property type="evidence" value="ECO:0007669"/>
    <property type="project" value="InterPro"/>
</dbReference>
<dbReference type="OrthoDB" id="7398646at2"/>
<feature type="compositionally biased region" description="Pro residues" evidence="2">
    <location>
        <begin position="444"/>
        <end position="453"/>
    </location>
</feature>
<proteinExistence type="predicted"/>
<keyword evidence="5" id="KW-1185">Reference proteome</keyword>
<feature type="region of interest" description="Disordered" evidence="2">
    <location>
        <begin position="394"/>
        <end position="457"/>
    </location>
</feature>
<feature type="repeat" description="TPR" evidence="1">
    <location>
        <begin position="35"/>
        <end position="68"/>
    </location>
</feature>
<feature type="compositionally biased region" description="Polar residues" evidence="2">
    <location>
        <begin position="407"/>
        <end position="424"/>
    </location>
</feature>
<evidence type="ECO:0000256" key="1">
    <source>
        <dbReference type="PROSITE-ProRule" id="PRU00339"/>
    </source>
</evidence>
<dbReference type="SUPFAM" id="SSF110997">
    <property type="entry name" value="Sporulation related repeat"/>
    <property type="match status" value="1"/>
</dbReference>
<comment type="caution">
    <text evidence="4">The sequence shown here is derived from an EMBL/GenBank/DDBJ whole genome shotgun (WGS) entry which is preliminary data.</text>
</comment>
<evidence type="ECO:0000256" key="2">
    <source>
        <dbReference type="SAM" id="MobiDB-lite"/>
    </source>
</evidence>
<feature type="domain" description="SPOR" evidence="3">
    <location>
        <begin position="500"/>
        <end position="580"/>
    </location>
</feature>
<feature type="region of interest" description="Disordered" evidence="2">
    <location>
        <begin position="297"/>
        <end position="316"/>
    </location>
</feature>
<feature type="compositionally biased region" description="Low complexity" evidence="2">
    <location>
        <begin position="425"/>
        <end position="443"/>
    </location>
</feature>
<name>A0A845AR41_9SPHN</name>
<keyword evidence="1" id="KW-0802">TPR repeat</keyword>
<dbReference type="PROSITE" id="PS50005">
    <property type="entry name" value="TPR"/>
    <property type="match status" value="1"/>
</dbReference>
<gene>
    <name evidence="4" type="ORF">GRI94_07435</name>
</gene>
<dbReference type="InterPro" id="IPR036680">
    <property type="entry name" value="SPOR-like_sf"/>
</dbReference>
<evidence type="ECO:0000313" key="5">
    <source>
        <dbReference type="Proteomes" id="UP000446786"/>
    </source>
</evidence>
<dbReference type="InterPro" id="IPR019734">
    <property type="entry name" value="TPR_rpt"/>
</dbReference>
<dbReference type="Proteomes" id="UP000446786">
    <property type="component" value="Unassembled WGS sequence"/>
</dbReference>